<dbReference type="RefSeq" id="WP_162086077.1">
    <property type="nucleotide sequence ID" value="NZ_AP021881.1"/>
</dbReference>
<dbReference type="PANTHER" id="PTHR12714">
    <property type="entry name" value="PROTEIN-S ISOPRENYLCYSTEINE O-METHYLTRANSFERASE"/>
    <property type="match status" value="1"/>
</dbReference>
<name>A0A809SB36_9PROT</name>
<evidence type="ECO:0000313" key="7">
    <source>
        <dbReference type="Proteomes" id="UP000463939"/>
    </source>
</evidence>
<evidence type="ECO:0000256" key="2">
    <source>
        <dbReference type="ARBA" id="ARBA00022692"/>
    </source>
</evidence>
<dbReference type="InterPro" id="IPR007318">
    <property type="entry name" value="Phopholipid_MeTrfase"/>
</dbReference>
<feature type="transmembrane region" description="Helical" evidence="5">
    <location>
        <begin position="41"/>
        <end position="65"/>
    </location>
</feature>
<organism evidence="6 7">
    <name type="scientific">Sulfuriferula nivalis</name>
    <dbReference type="NCBI Taxonomy" id="2675298"/>
    <lineage>
        <taxon>Bacteria</taxon>
        <taxon>Pseudomonadati</taxon>
        <taxon>Pseudomonadota</taxon>
        <taxon>Betaproteobacteria</taxon>
        <taxon>Nitrosomonadales</taxon>
        <taxon>Sulfuricellaceae</taxon>
        <taxon>Sulfuriferula</taxon>
    </lineage>
</organism>
<protein>
    <recommendedName>
        <fullName evidence="8">Isoprenylcysteine carboxylmethyltransferase family protein</fullName>
    </recommendedName>
</protein>
<evidence type="ECO:0000256" key="1">
    <source>
        <dbReference type="ARBA" id="ARBA00004127"/>
    </source>
</evidence>
<keyword evidence="3 5" id="KW-1133">Transmembrane helix</keyword>
<dbReference type="PANTHER" id="PTHR12714:SF24">
    <property type="entry name" value="SLR1182 PROTEIN"/>
    <property type="match status" value="1"/>
</dbReference>
<dbReference type="Gene3D" id="1.20.120.1630">
    <property type="match status" value="1"/>
</dbReference>
<sequence length="155" mass="17453">MTDLAERPRTLAPPPLVYAAGLGMSWWLERVVPLGFTPSGLLLQGGWVALAISFALMLWAALTIWRHHTTVNPYKGVSSLVTSGPFSFSRNPIYLADVIAYLAVMVLMGTIWPLFFAPLVWVVMRYAVIAHEEAHLTAKFGDVYTEYCQRVRRWI</sequence>
<dbReference type="EMBL" id="AP021881">
    <property type="protein sequence ID" value="BBP02443.1"/>
    <property type="molecule type" value="Genomic_DNA"/>
</dbReference>
<keyword evidence="4 5" id="KW-0472">Membrane</keyword>
<keyword evidence="2 5" id="KW-0812">Transmembrane</keyword>
<keyword evidence="7" id="KW-1185">Reference proteome</keyword>
<evidence type="ECO:0000256" key="5">
    <source>
        <dbReference type="SAM" id="Phobius"/>
    </source>
</evidence>
<evidence type="ECO:0000313" key="6">
    <source>
        <dbReference type="EMBL" id="BBP02443.1"/>
    </source>
</evidence>
<gene>
    <name evidence="6" type="ORF">SFSGTM_31510</name>
</gene>
<feature type="transmembrane region" description="Helical" evidence="5">
    <location>
        <begin position="98"/>
        <end position="123"/>
    </location>
</feature>
<dbReference type="Pfam" id="PF04191">
    <property type="entry name" value="PEMT"/>
    <property type="match status" value="1"/>
</dbReference>
<accession>A0A809SB36</accession>
<dbReference type="GO" id="GO:0016740">
    <property type="term" value="F:transferase activity"/>
    <property type="evidence" value="ECO:0007669"/>
    <property type="project" value="UniProtKB-ARBA"/>
</dbReference>
<dbReference type="Proteomes" id="UP000463939">
    <property type="component" value="Chromosome"/>
</dbReference>
<dbReference type="AlphaFoldDB" id="A0A809SB36"/>
<dbReference type="KEGG" id="sniv:SFSGTM_31510"/>
<proteinExistence type="predicted"/>
<evidence type="ECO:0000256" key="4">
    <source>
        <dbReference type="ARBA" id="ARBA00023136"/>
    </source>
</evidence>
<comment type="subcellular location">
    <subcellularLocation>
        <location evidence="1">Endomembrane system</location>
        <topology evidence="1">Multi-pass membrane protein</topology>
    </subcellularLocation>
</comment>
<evidence type="ECO:0000256" key="3">
    <source>
        <dbReference type="ARBA" id="ARBA00022989"/>
    </source>
</evidence>
<evidence type="ECO:0008006" key="8">
    <source>
        <dbReference type="Google" id="ProtNLM"/>
    </source>
</evidence>
<reference evidence="7" key="1">
    <citation type="submission" date="2019-11" db="EMBL/GenBank/DDBJ databases">
        <title>Isolation and characterization of a novel species in the genus Sulfuriferula.</title>
        <authorList>
            <person name="Mochizuki J."/>
            <person name="Kojima H."/>
            <person name="Fukui M."/>
        </authorList>
    </citation>
    <scope>NUCLEOTIDE SEQUENCE [LARGE SCALE GENOMIC DNA]</scope>
    <source>
        <strain evidence="7">SGTM</strain>
    </source>
</reference>
<dbReference type="GO" id="GO:0012505">
    <property type="term" value="C:endomembrane system"/>
    <property type="evidence" value="ECO:0007669"/>
    <property type="project" value="UniProtKB-SubCell"/>
</dbReference>